<gene>
    <name evidence="2" type="ORF">psal_cds_1213</name>
</gene>
<evidence type="ECO:0000256" key="1">
    <source>
        <dbReference type="SAM" id="Phobius"/>
    </source>
</evidence>
<evidence type="ECO:0000313" key="3">
    <source>
        <dbReference type="Proteomes" id="UP000204584"/>
    </source>
</evidence>
<reference evidence="2 3" key="1">
    <citation type="journal article" date="2013" name="Science">
        <title>Pandoraviruses: amoeba viruses with genomes up to 2.5 Mb reaching that of parasitic eukaryotes.</title>
        <authorList>
            <person name="Philippe N."/>
            <person name="Legendre M."/>
            <person name="Doutre G."/>
            <person name="Coute Y."/>
            <person name="Poirot O."/>
            <person name="Lescot M."/>
            <person name="Arslan D."/>
            <person name="Seltzer V."/>
            <person name="Bertaux L."/>
            <person name="Bruley C."/>
            <person name="Garin J."/>
            <person name="Claverie J.M."/>
            <person name="Abergel C."/>
        </authorList>
    </citation>
    <scope>NUCLEOTIDE SEQUENCE [LARGE SCALE GENOMIC DNA]</scope>
</reference>
<keyword evidence="3" id="KW-1185">Reference proteome</keyword>
<sequence length="115" mass="12794">MRQRSCAEEEDVEAPAADIYADVYNHNEAGLAPRRWHQCRALRLLCVVAVLCLGVWTVIAVAPSADAQSYLCVGACVVVAVAAMGSLWWCAMRPLPWRLRRRRPDPDGRCLCVVQ</sequence>
<keyword evidence="1" id="KW-1133">Transmembrane helix</keyword>
<dbReference type="EMBL" id="KC977571">
    <property type="protein sequence ID" value="AGO85517.1"/>
    <property type="molecule type" value="Genomic_DNA"/>
</dbReference>
<protein>
    <submittedName>
        <fullName evidence="2">Uncharacterized protein</fullName>
    </submittedName>
</protein>
<name>S4W497_9VIRU</name>
<dbReference type="RefSeq" id="YP_008438596.1">
    <property type="nucleotide sequence ID" value="NC_022098.1"/>
</dbReference>
<organism evidence="2 3">
    <name type="scientific">Pandoravirus salinus</name>
    <dbReference type="NCBI Taxonomy" id="1349410"/>
    <lineage>
        <taxon>Viruses</taxon>
        <taxon>Pandoravirus</taxon>
    </lineage>
</organism>
<keyword evidence="1" id="KW-0812">Transmembrane</keyword>
<feature type="transmembrane region" description="Helical" evidence="1">
    <location>
        <begin position="68"/>
        <end position="91"/>
    </location>
</feature>
<evidence type="ECO:0000313" key="2">
    <source>
        <dbReference type="EMBL" id="AGO85517.1"/>
    </source>
</evidence>
<keyword evidence="1" id="KW-0472">Membrane</keyword>
<dbReference type="Proteomes" id="UP000204584">
    <property type="component" value="Segment"/>
</dbReference>
<dbReference type="GeneID" id="16607304"/>
<feature type="transmembrane region" description="Helical" evidence="1">
    <location>
        <begin position="41"/>
        <end position="62"/>
    </location>
</feature>
<accession>S4W497</accession>
<proteinExistence type="predicted"/>
<dbReference type="KEGG" id="vg:16607304"/>